<dbReference type="InterPro" id="IPR003008">
    <property type="entry name" value="Tubulin_FtsZ_GTPase"/>
</dbReference>
<accession>U6KNF9</accession>
<dbReference type="OrthoDB" id="10250004at2759"/>
<dbReference type="SUPFAM" id="SSF52490">
    <property type="entry name" value="Tubulin nucleotide-binding domain-like"/>
    <property type="match status" value="1"/>
</dbReference>
<evidence type="ECO:0000256" key="2">
    <source>
        <dbReference type="ARBA" id="ARBA00022701"/>
    </source>
</evidence>
<name>U6KNF9_EIMTE</name>
<feature type="domain" description="Tubulin/FtsZ GTPase" evidence="6">
    <location>
        <begin position="4"/>
        <end position="213"/>
    </location>
</feature>
<dbReference type="Pfam" id="PF00091">
    <property type="entry name" value="Tubulin"/>
    <property type="match status" value="1"/>
</dbReference>
<comment type="similarity">
    <text evidence="1">Belongs to the tubulin family.</text>
</comment>
<dbReference type="EMBL" id="HG674448">
    <property type="protein sequence ID" value="CDJ39511.1"/>
    <property type="molecule type" value="Genomic_DNA"/>
</dbReference>
<dbReference type="PANTHER" id="PTHR11588">
    <property type="entry name" value="TUBULIN"/>
    <property type="match status" value="1"/>
</dbReference>
<feature type="region of interest" description="Disordered" evidence="5">
    <location>
        <begin position="395"/>
        <end position="433"/>
    </location>
</feature>
<dbReference type="PROSITE" id="PS00227">
    <property type="entry name" value="TUBULIN"/>
    <property type="match status" value="1"/>
</dbReference>
<evidence type="ECO:0000256" key="4">
    <source>
        <dbReference type="ARBA" id="ARBA00023134"/>
    </source>
</evidence>
<reference evidence="7" key="2">
    <citation type="submission" date="2013-10" db="EMBL/GenBank/DDBJ databases">
        <authorList>
            <person name="Aslett M."/>
        </authorList>
    </citation>
    <scope>NUCLEOTIDE SEQUENCE [LARGE SCALE GENOMIC DNA]</scope>
    <source>
        <strain evidence="7">Houghton</strain>
    </source>
</reference>
<dbReference type="VEuPathDB" id="ToxoDB:ETH2_1040000"/>
<dbReference type="PRINTS" id="PR01161">
    <property type="entry name" value="TUBULIN"/>
</dbReference>
<dbReference type="Gene3D" id="3.40.50.1440">
    <property type="entry name" value="Tubulin/FtsZ, GTPase domain"/>
    <property type="match status" value="1"/>
</dbReference>
<evidence type="ECO:0000313" key="7">
    <source>
        <dbReference type="EMBL" id="CDJ39511.1"/>
    </source>
</evidence>
<evidence type="ECO:0000256" key="1">
    <source>
        <dbReference type="ARBA" id="ARBA00009636"/>
    </source>
</evidence>
<keyword evidence="8" id="KW-1185">Reference proteome</keyword>
<dbReference type="Proteomes" id="UP000030747">
    <property type="component" value="Unassembled WGS sequence"/>
</dbReference>
<dbReference type="InterPro" id="IPR017975">
    <property type="entry name" value="Tubulin_CS"/>
</dbReference>
<dbReference type="OMA" id="QCVTRGE"/>
<dbReference type="VEuPathDB" id="ToxoDB:ETH_00017020"/>
<dbReference type="InterPro" id="IPR000217">
    <property type="entry name" value="Tubulin"/>
</dbReference>
<reference evidence="7" key="1">
    <citation type="submission" date="2013-10" db="EMBL/GenBank/DDBJ databases">
        <title>Genomic analysis of the causative agents of coccidiosis in chickens.</title>
        <authorList>
            <person name="Reid A.J."/>
            <person name="Blake D."/>
            <person name="Billington K."/>
            <person name="Browne H."/>
            <person name="Dunn M."/>
            <person name="Hung S."/>
            <person name="Kawahara F."/>
            <person name="Miranda-Saavedra D."/>
            <person name="Mourier T."/>
            <person name="Nagra H."/>
            <person name="Otto T.D."/>
            <person name="Rawlings N."/>
            <person name="Sanchez A."/>
            <person name="Sanders M."/>
            <person name="Subramaniam C."/>
            <person name="Tay Y."/>
            <person name="Dear P."/>
            <person name="Doerig C."/>
            <person name="Gruber A."/>
            <person name="Parkinson J."/>
            <person name="Shirley M."/>
            <person name="Wan K.L."/>
            <person name="Berriman M."/>
            <person name="Tomley F."/>
            <person name="Pain A."/>
        </authorList>
    </citation>
    <scope>NUCLEOTIDE SEQUENCE [LARGE SCALE GENOMIC DNA]</scope>
    <source>
        <strain evidence="7">Houghton</strain>
    </source>
</reference>
<dbReference type="GeneID" id="25252555"/>
<evidence type="ECO:0000259" key="6">
    <source>
        <dbReference type="Pfam" id="PF00091"/>
    </source>
</evidence>
<dbReference type="GO" id="GO:0005874">
    <property type="term" value="C:microtubule"/>
    <property type="evidence" value="ECO:0007669"/>
    <property type="project" value="UniProtKB-KW"/>
</dbReference>
<sequence length="578" mass="63242">MSTIVLMVGGCGNYLGSELFTSLYGELQRAASLDDNRTVHSLTNRFFSSPSPITRGVSLKPRCLLIDMEAKTVQNCLLRQMSPPHHRQVGTSNFSVSEANAGWCWDPKFAFWQQGGCGNNWALGHHVQGPNHRDTLERLLLSLAEEADAVSSILVLHSLAGGTGSGVGSFLTELCSDLLPERTIASCCVWPFDSEVSTQAFNTVLSLASLQSSRCLAVVAHYISPTMNHISAAYVELSDGIFIFDNARYAKILQRERGSRATPTGAGMTEINCCIARDLLGCCLLPSSPWMPMPPRRVYPTRPTARSRWARAPCQDSNPSALRPLWDEAAGSAATCTLRGLVSDVVTHRAFKLLTCRYLPQGLAPLENSQRLSPYTYPSLLRRLERMFARADTLDLHSPPSPAMPSSHRQRQYAEVQQREKNSPKLAETSQGMQPNAAVAAQLCMRGPAVRALQSDPMANCSIGLWRYAANPPQSLAAWLSLRIAARHCLLCDGETTDVQHTTSVPQMFEGLLAPGSYGMHSPFCRCCCSTVQLGLDMLQAGAFVHHYEQFGVESHDLWGALEQLQETADAYGTLLPA</sequence>
<dbReference type="RefSeq" id="XP_013230266.1">
    <property type="nucleotide sequence ID" value="XM_013374812.1"/>
</dbReference>
<keyword evidence="4" id="KW-0342">GTP-binding</keyword>
<dbReference type="GO" id="GO:0007017">
    <property type="term" value="P:microtubule-based process"/>
    <property type="evidence" value="ECO:0007669"/>
    <property type="project" value="InterPro"/>
</dbReference>
<dbReference type="InterPro" id="IPR036525">
    <property type="entry name" value="Tubulin/FtsZ_GTPase_sf"/>
</dbReference>
<proteinExistence type="inferred from homology"/>
<keyword evidence="3" id="KW-0547">Nucleotide-binding</keyword>
<gene>
    <name evidence="7" type="ORF">ETH_00017020</name>
</gene>
<dbReference type="GO" id="GO:0005525">
    <property type="term" value="F:GTP binding"/>
    <property type="evidence" value="ECO:0007669"/>
    <property type="project" value="UniProtKB-KW"/>
</dbReference>
<dbReference type="CDD" id="cd02189">
    <property type="entry name" value="delta_zeta_tubulin-like"/>
    <property type="match status" value="1"/>
</dbReference>
<dbReference type="AlphaFoldDB" id="U6KNF9"/>
<evidence type="ECO:0000313" key="8">
    <source>
        <dbReference type="Proteomes" id="UP000030747"/>
    </source>
</evidence>
<organism evidence="7 8">
    <name type="scientific">Eimeria tenella</name>
    <name type="common">Coccidian parasite</name>
    <dbReference type="NCBI Taxonomy" id="5802"/>
    <lineage>
        <taxon>Eukaryota</taxon>
        <taxon>Sar</taxon>
        <taxon>Alveolata</taxon>
        <taxon>Apicomplexa</taxon>
        <taxon>Conoidasida</taxon>
        <taxon>Coccidia</taxon>
        <taxon>Eucoccidiorida</taxon>
        <taxon>Eimeriorina</taxon>
        <taxon>Eimeriidae</taxon>
        <taxon>Eimeria</taxon>
    </lineage>
</organism>
<protein>
    <submittedName>
        <fullName evidence="7">Tubulin gamma chain, related</fullName>
    </submittedName>
</protein>
<evidence type="ECO:0000256" key="5">
    <source>
        <dbReference type="SAM" id="MobiDB-lite"/>
    </source>
</evidence>
<evidence type="ECO:0000256" key="3">
    <source>
        <dbReference type="ARBA" id="ARBA00022741"/>
    </source>
</evidence>
<keyword evidence="2" id="KW-0493">Microtubule</keyword>